<dbReference type="SUPFAM" id="SSF52172">
    <property type="entry name" value="CheY-like"/>
    <property type="match status" value="1"/>
</dbReference>
<dbReference type="GO" id="GO:0003677">
    <property type="term" value="F:DNA binding"/>
    <property type="evidence" value="ECO:0007669"/>
    <property type="project" value="InterPro"/>
</dbReference>
<dbReference type="Gene3D" id="2.40.50.1020">
    <property type="entry name" value="LytTr DNA-binding domain"/>
    <property type="match status" value="1"/>
</dbReference>
<keyword evidence="6" id="KW-1185">Reference proteome</keyword>
<dbReference type="InterPro" id="IPR046947">
    <property type="entry name" value="LytR-like"/>
</dbReference>
<feature type="domain" description="Response regulatory" evidence="3">
    <location>
        <begin position="5"/>
        <end position="118"/>
    </location>
</feature>
<dbReference type="SMART" id="SM00448">
    <property type="entry name" value="REC"/>
    <property type="match status" value="1"/>
</dbReference>
<feature type="domain" description="HTH LytTR-type" evidence="4">
    <location>
        <begin position="166"/>
        <end position="268"/>
    </location>
</feature>
<dbReference type="RefSeq" id="WP_142935493.1">
    <property type="nucleotide sequence ID" value="NZ_ML660175.1"/>
</dbReference>
<dbReference type="SMART" id="SM00850">
    <property type="entry name" value="LytTR"/>
    <property type="match status" value="1"/>
</dbReference>
<keyword evidence="2" id="KW-0597">Phosphoprotein</keyword>
<evidence type="ECO:0000313" key="6">
    <source>
        <dbReference type="Proteomes" id="UP000315439"/>
    </source>
</evidence>
<dbReference type="AlphaFoldDB" id="A0A545TS08"/>
<evidence type="ECO:0000256" key="1">
    <source>
        <dbReference type="ARBA" id="ARBA00023012"/>
    </source>
</evidence>
<dbReference type="PROSITE" id="PS50930">
    <property type="entry name" value="HTH_LYTTR"/>
    <property type="match status" value="1"/>
</dbReference>
<dbReference type="Proteomes" id="UP000315439">
    <property type="component" value="Unassembled WGS sequence"/>
</dbReference>
<gene>
    <name evidence="5" type="ORF">FLL46_26735</name>
</gene>
<evidence type="ECO:0000259" key="4">
    <source>
        <dbReference type="PROSITE" id="PS50930"/>
    </source>
</evidence>
<dbReference type="GO" id="GO:0000156">
    <property type="term" value="F:phosphorelay response regulator activity"/>
    <property type="evidence" value="ECO:0007669"/>
    <property type="project" value="InterPro"/>
</dbReference>
<feature type="modified residue" description="4-aspartylphosphate" evidence="2">
    <location>
        <position position="56"/>
    </location>
</feature>
<accession>A0A545TS08</accession>
<reference evidence="5 6" key="1">
    <citation type="submission" date="2019-07" db="EMBL/GenBank/DDBJ databases">
        <title>Draft genome for Aliikangiella sp. M105.</title>
        <authorList>
            <person name="Wang G."/>
        </authorList>
    </citation>
    <scope>NUCLEOTIDE SEQUENCE [LARGE SCALE GENOMIC DNA]</scope>
    <source>
        <strain evidence="5 6">M105</strain>
    </source>
</reference>
<dbReference type="EMBL" id="VIKS01000019">
    <property type="protein sequence ID" value="TQV80008.1"/>
    <property type="molecule type" value="Genomic_DNA"/>
</dbReference>
<dbReference type="Pfam" id="PF00072">
    <property type="entry name" value="Response_reg"/>
    <property type="match status" value="1"/>
</dbReference>
<dbReference type="Gene3D" id="3.40.50.2300">
    <property type="match status" value="1"/>
</dbReference>
<evidence type="ECO:0000313" key="5">
    <source>
        <dbReference type="EMBL" id="TQV80008.1"/>
    </source>
</evidence>
<dbReference type="PANTHER" id="PTHR37299">
    <property type="entry name" value="TRANSCRIPTIONAL REGULATOR-RELATED"/>
    <property type="match status" value="1"/>
</dbReference>
<sequence length="268" mass="30649">MEKIRTIIVDDESLARRGLALRLEKFKDIEIIGQCKNGREALEIIELESPDLVFLDIQMPGIDGFEVVHKIQADCMPLIVFVTAFDQYAIDAFEIHAVDYVLKPVEDERLATAIERVRDHLLQSDSANQKKRLIDLITNITGETPAKIDEMLASGELPNDNYPEKIAIKDRGETTLVPAKEIGWIEAAGDYMCIHANDQVHVLRSTMKELEKKLNPNNFQRIHRSTIVNLDKIEKVCSHINGEYFLILSNNSRLKMSRSYRDKIKHII</sequence>
<dbReference type="CDD" id="cd17532">
    <property type="entry name" value="REC_LytTR_AlgR-like"/>
    <property type="match status" value="1"/>
</dbReference>
<dbReference type="InterPro" id="IPR001789">
    <property type="entry name" value="Sig_transdc_resp-reg_receiver"/>
</dbReference>
<dbReference type="FunFam" id="3.40.50.2300:FF:000051">
    <property type="entry name" value="Two-component response regulator yehT"/>
    <property type="match status" value="1"/>
</dbReference>
<proteinExistence type="predicted"/>
<dbReference type="PROSITE" id="PS50110">
    <property type="entry name" value="RESPONSE_REGULATORY"/>
    <property type="match status" value="1"/>
</dbReference>
<dbReference type="InterPro" id="IPR011006">
    <property type="entry name" value="CheY-like_superfamily"/>
</dbReference>
<keyword evidence="1" id="KW-0902">Two-component regulatory system</keyword>
<evidence type="ECO:0000256" key="2">
    <source>
        <dbReference type="PROSITE-ProRule" id="PRU00169"/>
    </source>
</evidence>
<dbReference type="Pfam" id="PF04397">
    <property type="entry name" value="LytTR"/>
    <property type="match status" value="1"/>
</dbReference>
<dbReference type="InterPro" id="IPR007492">
    <property type="entry name" value="LytTR_DNA-bd_dom"/>
</dbReference>
<name>A0A545TS08_9GAMM</name>
<dbReference type="OrthoDB" id="236568at2"/>
<comment type="caution">
    <text evidence="5">The sequence shown here is derived from an EMBL/GenBank/DDBJ whole genome shotgun (WGS) entry which is preliminary data.</text>
</comment>
<dbReference type="PANTHER" id="PTHR37299:SF1">
    <property type="entry name" value="STAGE 0 SPORULATION PROTEIN A HOMOLOG"/>
    <property type="match status" value="1"/>
</dbReference>
<protein>
    <submittedName>
        <fullName evidence="5">Response regulator transcription factor</fullName>
    </submittedName>
</protein>
<evidence type="ECO:0000259" key="3">
    <source>
        <dbReference type="PROSITE" id="PS50110"/>
    </source>
</evidence>
<organism evidence="5 6">
    <name type="scientific">Aliikangiella coralliicola</name>
    <dbReference type="NCBI Taxonomy" id="2592383"/>
    <lineage>
        <taxon>Bacteria</taxon>
        <taxon>Pseudomonadati</taxon>
        <taxon>Pseudomonadota</taxon>
        <taxon>Gammaproteobacteria</taxon>
        <taxon>Oceanospirillales</taxon>
        <taxon>Pleioneaceae</taxon>
        <taxon>Aliikangiella</taxon>
    </lineage>
</organism>